<accession>A0ABN8IC71</accession>
<reference evidence="1" key="1">
    <citation type="submission" date="2022-03" db="EMBL/GenBank/DDBJ databases">
        <authorList>
            <person name="Martin H S."/>
        </authorList>
    </citation>
    <scope>NUCLEOTIDE SEQUENCE</scope>
</reference>
<feature type="non-terminal residue" evidence="1">
    <location>
        <position position="1"/>
    </location>
</feature>
<dbReference type="EMBL" id="OW152814">
    <property type="protein sequence ID" value="CAH2050270.1"/>
    <property type="molecule type" value="Genomic_DNA"/>
</dbReference>
<organism evidence="1 2">
    <name type="scientific">Iphiclides podalirius</name>
    <name type="common">scarce swallowtail</name>
    <dbReference type="NCBI Taxonomy" id="110791"/>
    <lineage>
        <taxon>Eukaryota</taxon>
        <taxon>Metazoa</taxon>
        <taxon>Ecdysozoa</taxon>
        <taxon>Arthropoda</taxon>
        <taxon>Hexapoda</taxon>
        <taxon>Insecta</taxon>
        <taxon>Pterygota</taxon>
        <taxon>Neoptera</taxon>
        <taxon>Endopterygota</taxon>
        <taxon>Lepidoptera</taxon>
        <taxon>Glossata</taxon>
        <taxon>Ditrysia</taxon>
        <taxon>Papilionoidea</taxon>
        <taxon>Papilionidae</taxon>
        <taxon>Papilioninae</taxon>
        <taxon>Iphiclides</taxon>
    </lineage>
</organism>
<keyword evidence="2" id="KW-1185">Reference proteome</keyword>
<protein>
    <submittedName>
        <fullName evidence="1">Uncharacterized protein</fullName>
    </submittedName>
</protein>
<sequence length="81" mass="8471">MLSLSCEVILKLVKSNTPKVPAVYAYGARRTGTDLVLGKVGALLGTAPPRPGASTDCALRDTRNAKRFPDKVAVLHAPAAL</sequence>
<gene>
    <name evidence="1" type="ORF">IPOD504_LOCUS7348</name>
</gene>
<proteinExistence type="predicted"/>
<name>A0ABN8IC71_9NEOP</name>
<evidence type="ECO:0000313" key="2">
    <source>
        <dbReference type="Proteomes" id="UP000837857"/>
    </source>
</evidence>
<evidence type="ECO:0000313" key="1">
    <source>
        <dbReference type="EMBL" id="CAH2050270.1"/>
    </source>
</evidence>
<dbReference type="Proteomes" id="UP000837857">
    <property type="component" value="Chromosome 2"/>
</dbReference>